<evidence type="ECO:0000256" key="2">
    <source>
        <dbReference type="ARBA" id="ARBA00005228"/>
    </source>
</evidence>
<keyword evidence="3 6" id="KW-0645">Protease</keyword>
<protein>
    <recommendedName>
        <fullName evidence="6">Prolyl endopeptidase</fullName>
        <ecNumber evidence="6">3.4.21.-</ecNumber>
    </recommendedName>
</protein>
<dbReference type="EMBL" id="JAFCMP010000541">
    <property type="protein sequence ID" value="KAG5176056.1"/>
    <property type="molecule type" value="Genomic_DNA"/>
</dbReference>
<keyword evidence="5 6" id="KW-0720">Serine protease</keyword>
<dbReference type="FunFam" id="3.40.50.1820:FF:000005">
    <property type="entry name" value="Prolyl endopeptidase"/>
    <property type="match status" value="1"/>
</dbReference>
<dbReference type="FunFam" id="2.130.10.120:FF:000001">
    <property type="entry name" value="Prolyl endopeptidase"/>
    <property type="match status" value="1"/>
</dbReference>
<dbReference type="EC" id="3.4.21.-" evidence="6"/>
<dbReference type="InterPro" id="IPR051167">
    <property type="entry name" value="Prolyl_oligopep/macrocyclase"/>
</dbReference>
<feature type="domain" description="Peptidase S9A N-terminal" evidence="8">
    <location>
        <begin position="32"/>
        <end position="461"/>
    </location>
</feature>
<comment type="similarity">
    <text evidence="2 6">Belongs to the peptidase S9A family.</text>
</comment>
<dbReference type="InterPro" id="IPR023302">
    <property type="entry name" value="Pept_S9A_N"/>
</dbReference>
<dbReference type="Gene3D" id="3.40.50.1820">
    <property type="entry name" value="alpha/beta hydrolase"/>
    <property type="match status" value="1"/>
</dbReference>
<dbReference type="GO" id="GO:0006508">
    <property type="term" value="P:proteolysis"/>
    <property type="evidence" value="ECO:0007669"/>
    <property type="project" value="UniProtKB-KW"/>
</dbReference>
<dbReference type="SUPFAM" id="SSF53474">
    <property type="entry name" value="alpha/beta-Hydrolases"/>
    <property type="match status" value="1"/>
</dbReference>
<dbReference type="Proteomes" id="UP000664859">
    <property type="component" value="Unassembled WGS sequence"/>
</dbReference>
<dbReference type="PANTHER" id="PTHR42881">
    <property type="entry name" value="PROLYL ENDOPEPTIDASE"/>
    <property type="match status" value="1"/>
</dbReference>
<evidence type="ECO:0000259" key="8">
    <source>
        <dbReference type="Pfam" id="PF02897"/>
    </source>
</evidence>
<evidence type="ECO:0000256" key="3">
    <source>
        <dbReference type="ARBA" id="ARBA00022670"/>
    </source>
</evidence>
<evidence type="ECO:0000256" key="5">
    <source>
        <dbReference type="ARBA" id="ARBA00022825"/>
    </source>
</evidence>
<evidence type="ECO:0000256" key="1">
    <source>
        <dbReference type="ARBA" id="ARBA00001070"/>
    </source>
</evidence>
<evidence type="ECO:0000259" key="7">
    <source>
        <dbReference type="Pfam" id="PF00326"/>
    </source>
</evidence>
<comment type="caution">
    <text evidence="9">The sequence shown here is derived from an EMBL/GenBank/DDBJ whole genome shotgun (WGS) entry which is preliminary data.</text>
</comment>
<dbReference type="InterPro" id="IPR029058">
    <property type="entry name" value="AB_hydrolase_fold"/>
</dbReference>
<evidence type="ECO:0000313" key="10">
    <source>
        <dbReference type="Proteomes" id="UP000664859"/>
    </source>
</evidence>
<dbReference type="GO" id="GO:0070012">
    <property type="term" value="F:oligopeptidase activity"/>
    <property type="evidence" value="ECO:0007669"/>
    <property type="project" value="TreeGrafter"/>
</dbReference>
<evidence type="ECO:0000256" key="4">
    <source>
        <dbReference type="ARBA" id="ARBA00022801"/>
    </source>
</evidence>
<comment type="catalytic activity">
    <reaction evidence="1">
        <text>Hydrolysis of Pro-|-Xaa &gt;&gt; Ala-|-Xaa in oligopeptides.</text>
        <dbReference type="EC" id="3.4.21.26"/>
    </reaction>
</comment>
<keyword evidence="10" id="KW-1185">Reference proteome</keyword>
<dbReference type="SUPFAM" id="SSF50993">
    <property type="entry name" value="Peptidase/esterase 'gauge' domain"/>
    <property type="match status" value="1"/>
</dbReference>
<evidence type="ECO:0000256" key="6">
    <source>
        <dbReference type="RuleBase" id="RU368024"/>
    </source>
</evidence>
<dbReference type="OrthoDB" id="248387at2759"/>
<dbReference type="InterPro" id="IPR002470">
    <property type="entry name" value="Peptidase_S9A"/>
</dbReference>
<dbReference type="GO" id="GO:0004252">
    <property type="term" value="F:serine-type endopeptidase activity"/>
    <property type="evidence" value="ECO:0007669"/>
    <property type="project" value="UniProtKB-UniRule"/>
</dbReference>
<dbReference type="Gene3D" id="2.130.10.120">
    <property type="entry name" value="Prolyl oligopeptidase, N-terminal domain"/>
    <property type="match status" value="1"/>
</dbReference>
<dbReference type="GO" id="GO:0005829">
    <property type="term" value="C:cytosol"/>
    <property type="evidence" value="ECO:0007669"/>
    <property type="project" value="TreeGrafter"/>
</dbReference>
<sequence>MHVVLRASSPDEHTLTRIAHGRLPTFGKFKYPVTRRCDHTDNWHGEEVPDPYRWLENPDDEEVQTWVDAQNECTFAYFNANLEPQRRLFCERMTALYSYDKYGCPMQYGDLYFFYKKTGLQNQFVLYKQAGLNEEPTVLLDPNTMSDDGTAALQGHYFTEDGSKLAYTVSMRGSDWYSIHVMDVATGKELPDRIDWCKFSSVAWNKTGTGFFYSKFPPPEGLQGKEGKSAGTEVDAVEGNKVFYHRLGTDAAEDQLVYEAGAENNKWLLSCESSDDYQTLLINIHDSCDPVNRLFYLDMSRFDGASVATLGRLVKLVDKFENKYSYITNEGRTFWFLTNLDAPRYKVIKMTLPPAGSPMEADPASLALVPRVDVVQQDSVAVLEGAYAVANDRLVLLYMRDAYEQLEICDLNGGDRRSIQLPSIGSIEGISAKKTKNEMFFKFVNFQDAGTTYRCEITRKQDGKIEISRDVFKRTVVPGLNPDDFETKQVRFKSTDGTSVPMFIVGSKGQRGAAPCLLYGYGGFNISITPSFSLSRLIFIKNFGGRVCVANIRGGGEYGEDWHDAGVGANKQNVFDDFISGAKYLCTINLTTPAQLAINGGSNGGLLVGACINQQPELFAAAVAQVGVMDMLRFHKFTIGYAWCSDYGNPDDDKNKYKVLRAYSPVHNVAPDAGRYPATLLTTGDHDDRVVPLHSYKYAAMLQSVIGSRKGENNPLLIRIDTRSGHGAGKPTSKVIEESSDIWAFIARHTGAVWRD</sequence>
<gene>
    <name evidence="9" type="ORF">JKP88DRAFT_336565</name>
</gene>
<reference evidence="9" key="1">
    <citation type="submission" date="2021-02" db="EMBL/GenBank/DDBJ databases">
        <title>First Annotated Genome of the Yellow-green Alga Tribonema minus.</title>
        <authorList>
            <person name="Mahan K.M."/>
        </authorList>
    </citation>
    <scope>NUCLEOTIDE SEQUENCE</scope>
    <source>
        <strain evidence="9">UTEX B ZZ1240</strain>
    </source>
</reference>
<name>A0A835YIC5_9STRA</name>
<organism evidence="9 10">
    <name type="scientific">Tribonema minus</name>
    <dbReference type="NCBI Taxonomy" id="303371"/>
    <lineage>
        <taxon>Eukaryota</taxon>
        <taxon>Sar</taxon>
        <taxon>Stramenopiles</taxon>
        <taxon>Ochrophyta</taxon>
        <taxon>PX clade</taxon>
        <taxon>Xanthophyceae</taxon>
        <taxon>Tribonematales</taxon>
        <taxon>Tribonemataceae</taxon>
        <taxon>Tribonema</taxon>
    </lineage>
</organism>
<feature type="domain" description="Peptidase S9 prolyl oligopeptidase catalytic" evidence="7">
    <location>
        <begin position="530"/>
        <end position="751"/>
    </location>
</feature>
<keyword evidence="4 6" id="KW-0378">Hydrolase</keyword>
<dbReference type="AlphaFoldDB" id="A0A835YIC5"/>
<dbReference type="InterPro" id="IPR001375">
    <property type="entry name" value="Peptidase_S9_cat"/>
</dbReference>
<accession>A0A835YIC5</accession>
<dbReference type="Pfam" id="PF00326">
    <property type="entry name" value="Peptidase_S9"/>
    <property type="match status" value="1"/>
</dbReference>
<dbReference type="PANTHER" id="PTHR42881:SF2">
    <property type="entry name" value="PROLYL ENDOPEPTIDASE"/>
    <property type="match status" value="1"/>
</dbReference>
<proteinExistence type="inferred from homology"/>
<dbReference type="PRINTS" id="PR00862">
    <property type="entry name" value="PROLIGOPTASE"/>
</dbReference>
<dbReference type="Pfam" id="PF02897">
    <property type="entry name" value="Peptidase_S9_N"/>
    <property type="match status" value="1"/>
</dbReference>
<evidence type="ECO:0000313" key="9">
    <source>
        <dbReference type="EMBL" id="KAG5176056.1"/>
    </source>
</evidence>